<feature type="chain" id="PRO_5018056264" evidence="1">
    <location>
        <begin position="22"/>
        <end position="199"/>
    </location>
</feature>
<evidence type="ECO:0000256" key="1">
    <source>
        <dbReference type="SAM" id="SignalP"/>
    </source>
</evidence>
<gene>
    <name evidence="2" type="ORF">DILT_LOCUS16999</name>
</gene>
<organism evidence="2 3">
    <name type="scientific">Dibothriocephalus latus</name>
    <name type="common">Fish tapeworm</name>
    <name type="synonym">Diphyllobothrium latum</name>
    <dbReference type="NCBI Taxonomy" id="60516"/>
    <lineage>
        <taxon>Eukaryota</taxon>
        <taxon>Metazoa</taxon>
        <taxon>Spiralia</taxon>
        <taxon>Lophotrochozoa</taxon>
        <taxon>Platyhelminthes</taxon>
        <taxon>Cestoda</taxon>
        <taxon>Eucestoda</taxon>
        <taxon>Diphyllobothriidea</taxon>
        <taxon>Diphyllobothriidae</taxon>
        <taxon>Dibothriocephalus</taxon>
    </lineage>
</organism>
<accession>A0A3P7N8P7</accession>
<name>A0A3P7N8P7_DIBLA</name>
<dbReference type="AlphaFoldDB" id="A0A3P7N8P7"/>
<evidence type="ECO:0000313" key="2">
    <source>
        <dbReference type="EMBL" id="VDN36320.1"/>
    </source>
</evidence>
<keyword evidence="3" id="KW-1185">Reference proteome</keyword>
<proteinExistence type="predicted"/>
<evidence type="ECO:0000313" key="3">
    <source>
        <dbReference type="Proteomes" id="UP000281553"/>
    </source>
</evidence>
<reference evidence="2 3" key="1">
    <citation type="submission" date="2018-11" db="EMBL/GenBank/DDBJ databases">
        <authorList>
            <consortium name="Pathogen Informatics"/>
        </authorList>
    </citation>
    <scope>NUCLEOTIDE SEQUENCE [LARGE SCALE GENOMIC DNA]</scope>
</reference>
<protein>
    <submittedName>
        <fullName evidence="2">Uncharacterized protein</fullName>
    </submittedName>
</protein>
<dbReference type="OrthoDB" id="1927454at2759"/>
<feature type="signal peptide" evidence="1">
    <location>
        <begin position="1"/>
        <end position="21"/>
    </location>
</feature>
<sequence length="199" mass="21980">MACFTIDVGQVLLALGPPVEAAFSTCTVDSIYANTPAIQASIHQHLEQSSQQAFGIEVLLEEVKLIALQCAAVLKRMHNLSELAPDKEPEPVVEPILREEQQLHRDPSLLEEYSLVLFRALDFIKECVNRKQQLCDTFKELVNLLGGREPGTSPENTECSQGSALSEKETAPLTVAASADINRVLQILVDKMKEEKNIQ</sequence>
<dbReference type="Proteomes" id="UP000281553">
    <property type="component" value="Unassembled WGS sequence"/>
</dbReference>
<dbReference type="EMBL" id="UYRU01088683">
    <property type="protein sequence ID" value="VDN36320.1"/>
    <property type="molecule type" value="Genomic_DNA"/>
</dbReference>
<keyword evidence="1" id="KW-0732">Signal</keyword>